<evidence type="ECO:0000313" key="11">
    <source>
        <dbReference type="Proteomes" id="UP000198793"/>
    </source>
</evidence>
<dbReference type="Gene3D" id="3.40.50.12240">
    <property type="match status" value="1"/>
</dbReference>
<dbReference type="PANTHER" id="PTHR15184:SF9">
    <property type="entry name" value="SPI-1 TYPE 3 SECRETION SYSTEM ATPASE"/>
    <property type="match status" value="1"/>
</dbReference>
<dbReference type="NCBIfam" id="TIGR01026">
    <property type="entry name" value="fliI_yscN"/>
    <property type="match status" value="1"/>
</dbReference>
<keyword evidence="3" id="KW-0963">Cytoplasm</keyword>
<evidence type="ECO:0000256" key="5">
    <source>
        <dbReference type="ARBA" id="ARBA00022840"/>
    </source>
</evidence>
<dbReference type="InterPro" id="IPR027417">
    <property type="entry name" value="P-loop_NTPase"/>
</dbReference>
<dbReference type="InterPro" id="IPR000194">
    <property type="entry name" value="ATPase_F1/V1/A1_a/bsu_nucl-bd"/>
</dbReference>
<dbReference type="GO" id="GO:0005524">
    <property type="term" value="F:ATP binding"/>
    <property type="evidence" value="ECO:0007669"/>
    <property type="project" value="UniProtKB-KW"/>
</dbReference>
<dbReference type="InterPro" id="IPR020003">
    <property type="entry name" value="ATPase_a/bsu_AS"/>
</dbReference>
<feature type="domain" description="AAA+ ATPase" evidence="9">
    <location>
        <begin position="164"/>
        <end position="347"/>
    </location>
</feature>
<evidence type="ECO:0000256" key="2">
    <source>
        <dbReference type="ARBA" id="ARBA00022448"/>
    </source>
</evidence>
<comment type="catalytic activity">
    <reaction evidence="8">
        <text>ATP + H2O + cellular proteinSide 1 = ADP + phosphate + cellular proteinSide 2.</text>
        <dbReference type="EC" id="7.4.2.8"/>
    </reaction>
</comment>
<dbReference type="GO" id="GO:0005737">
    <property type="term" value="C:cytoplasm"/>
    <property type="evidence" value="ECO:0007669"/>
    <property type="project" value="UniProtKB-SubCell"/>
</dbReference>
<evidence type="ECO:0000256" key="4">
    <source>
        <dbReference type="ARBA" id="ARBA00022741"/>
    </source>
</evidence>
<gene>
    <name evidence="10" type="ORF">SAMN05192530_106139</name>
</gene>
<dbReference type="STRING" id="1166073.SAMN05192530_106139"/>
<dbReference type="Pfam" id="PF00006">
    <property type="entry name" value="ATP-synt_ab"/>
    <property type="match status" value="1"/>
</dbReference>
<keyword evidence="5" id="KW-0067">ATP-binding</keyword>
<name>A0A1H0JEW1_9HYPH</name>
<dbReference type="AlphaFoldDB" id="A0A1H0JEW1"/>
<evidence type="ECO:0000256" key="7">
    <source>
        <dbReference type="ARBA" id="ARBA00022967"/>
    </source>
</evidence>
<dbReference type="SMART" id="SM00382">
    <property type="entry name" value="AAA"/>
    <property type="match status" value="1"/>
</dbReference>
<dbReference type="GO" id="GO:0030257">
    <property type="term" value="C:type III protein secretion system complex"/>
    <property type="evidence" value="ECO:0007669"/>
    <property type="project" value="InterPro"/>
</dbReference>
<protein>
    <submittedName>
        <fullName evidence="10">Flagellum-specific ATP synthase</fullName>
    </submittedName>
</protein>
<dbReference type="Pfam" id="PF18269">
    <property type="entry name" value="T3SS_ATPase_C"/>
    <property type="match status" value="1"/>
</dbReference>
<dbReference type="Proteomes" id="UP000198793">
    <property type="component" value="Unassembled WGS sequence"/>
</dbReference>
<reference evidence="10 11" key="1">
    <citation type="submission" date="2016-10" db="EMBL/GenBank/DDBJ databases">
        <authorList>
            <person name="de Groot N.N."/>
        </authorList>
    </citation>
    <scope>NUCLEOTIDE SEQUENCE [LARGE SCALE GENOMIC DNA]</scope>
    <source>
        <strain evidence="11">L7-484,KACC 16230,DSM 25025</strain>
    </source>
</reference>
<organism evidence="10 11">
    <name type="scientific">Aureimonas jatrophae</name>
    <dbReference type="NCBI Taxonomy" id="1166073"/>
    <lineage>
        <taxon>Bacteria</taxon>
        <taxon>Pseudomonadati</taxon>
        <taxon>Pseudomonadota</taxon>
        <taxon>Alphaproteobacteria</taxon>
        <taxon>Hyphomicrobiales</taxon>
        <taxon>Aurantimonadaceae</taxon>
        <taxon>Aureimonas</taxon>
    </lineage>
</organism>
<accession>A0A1H0JEW1</accession>
<keyword evidence="7" id="KW-1278">Translocase</keyword>
<dbReference type="RefSeq" id="WP_090674438.1">
    <property type="nucleotide sequence ID" value="NZ_FNIT01000006.1"/>
</dbReference>
<keyword evidence="4" id="KW-0547">Nucleotide-binding</keyword>
<sequence>MTGPASAARIPGARTVEALSQDPVRVSGHIVDVSPQSFRVAGLSPYVRLGDCISCQGPNGPELGEVVRVEEHAATVKPFAVRFQSGVRTLAWKTGPITISPSPAWRGRTVNAFGHPCDDKGPIEPGEWALATDTMPDAAMRRGRVKDPVPTGVSAIDLFTPLVRGQRMGIFAGSGVGKSTLLGMLARSQGFDTVVVALVGERGREVREFLEETMQGDLAKVVTVVATGDESAMMRRLAPKTAMTVAEYFRDRGDHVLLIVDSITRLAFAARDVALAAGEPPVARGYPPSVFSDLPRLLERAGPGAEGGGTITGLFAVLVDGDDHNEPVADAIRGTLDGHIVLDRAIAAEGRFPAVDVLKSISRLADLCWSATERDLMGRLRAMIARFEDTRDLRLLGGYQRGADPILDQAVDLVPRIYAALSQHPRDPAVPKPFEELSRHLKAGLTPG</sequence>
<dbReference type="InterPro" id="IPR040627">
    <property type="entry name" value="T3SS_ATPase_C"/>
</dbReference>
<keyword evidence="11" id="KW-1185">Reference proteome</keyword>
<dbReference type="PANTHER" id="PTHR15184">
    <property type="entry name" value="ATP SYNTHASE"/>
    <property type="match status" value="1"/>
</dbReference>
<evidence type="ECO:0000256" key="1">
    <source>
        <dbReference type="ARBA" id="ARBA00004496"/>
    </source>
</evidence>
<dbReference type="InterPro" id="IPR050053">
    <property type="entry name" value="ATPase_alpha/beta_chains"/>
</dbReference>
<proteinExistence type="predicted"/>
<comment type="subcellular location">
    <subcellularLocation>
        <location evidence="1">Cytoplasm</location>
    </subcellularLocation>
</comment>
<evidence type="ECO:0000256" key="8">
    <source>
        <dbReference type="ARBA" id="ARBA00034006"/>
    </source>
</evidence>
<evidence type="ECO:0000256" key="6">
    <source>
        <dbReference type="ARBA" id="ARBA00022927"/>
    </source>
</evidence>
<dbReference type="InterPro" id="IPR005714">
    <property type="entry name" value="ATPase_T3SS_FliI/YscN"/>
</dbReference>
<dbReference type="GO" id="GO:0016887">
    <property type="term" value="F:ATP hydrolysis activity"/>
    <property type="evidence" value="ECO:0007669"/>
    <property type="project" value="InterPro"/>
</dbReference>
<dbReference type="InterPro" id="IPR003593">
    <property type="entry name" value="AAA+_ATPase"/>
</dbReference>
<dbReference type="GO" id="GO:0008564">
    <property type="term" value="F:protein-exporting ATPase activity"/>
    <property type="evidence" value="ECO:0007669"/>
    <property type="project" value="UniProtKB-EC"/>
</dbReference>
<dbReference type="GO" id="GO:0030254">
    <property type="term" value="P:protein secretion by the type III secretion system"/>
    <property type="evidence" value="ECO:0007669"/>
    <property type="project" value="InterPro"/>
</dbReference>
<keyword evidence="6" id="KW-0653">Protein transport</keyword>
<dbReference type="CDD" id="cd01136">
    <property type="entry name" value="ATPase_flagellum-secretory_path_III"/>
    <property type="match status" value="1"/>
</dbReference>
<evidence type="ECO:0000259" key="9">
    <source>
        <dbReference type="SMART" id="SM00382"/>
    </source>
</evidence>
<dbReference type="PROSITE" id="PS00152">
    <property type="entry name" value="ATPASE_ALPHA_BETA"/>
    <property type="match status" value="1"/>
</dbReference>
<dbReference type="SUPFAM" id="SSF52540">
    <property type="entry name" value="P-loop containing nucleoside triphosphate hydrolases"/>
    <property type="match status" value="1"/>
</dbReference>
<dbReference type="OrthoDB" id="9801639at2"/>
<evidence type="ECO:0000313" key="10">
    <source>
        <dbReference type="EMBL" id="SDO41891.1"/>
    </source>
</evidence>
<keyword evidence="2" id="KW-0813">Transport</keyword>
<dbReference type="EMBL" id="FNIT01000006">
    <property type="protein sequence ID" value="SDO41891.1"/>
    <property type="molecule type" value="Genomic_DNA"/>
</dbReference>
<dbReference type="GO" id="GO:0046933">
    <property type="term" value="F:proton-transporting ATP synthase activity, rotational mechanism"/>
    <property type="evidence" value="ECO:0007669"/>
    <property type="project" value="TreeGrafter"/>
</dbReference>
<evidence type="ECO:0000256" key="3">
    <source>
        <dbReference type="ARBA" id="ARBA00022490"/>
    </source>
</evidence>